<organism evidence="1 2">
    <name type="scientific">Podospora aff. communis PSN243</name>
    <dbReference type="NCBI Taxonomy" id="3040156"/>
    <lineage>
        <taxon>Eukaryota</taxon>
        <taxon>Fungi</taxon>
        <taxon>Dikarya</taxon>
        <taxon>Ascomycota</taxon>
        <taxon>Pezizomycotina</taxon>
        <taxon>Sordariomycetes</taxon>
        <taxon>Sordariomycetidae</taxon>
        <taxon>Sordariales</taxon>
        <taxon>Podosporaceae</taxon>
        <taxon>Podospora</taxon>
    </lineage>
</organism>
<dbReference type="EMBL" id="MU865952">
    <property type="protein sequence ID" value="KAK4447130.1"/>
    <property type="molecule type" value="Genomic_DNA"/>
</dbReference>
<keyword evidence="2" id="KW-1185">Reference proteome</keyword>
<dbReference type="AlphaFoldDB" id="A0AAV9GFB7"/>
<gene>
    <name evidence="1" type="ORF">QBC34DRAFT_486512</name>
</gene>
<comment type="caution">
    <text evidence="1">The sequence shown here is derived from an EMBL/GenBank/DDBJ whole genome shotgun (WGS) entry which is preliminary data.</text>
</comment>
<accession>A0AAV9GFB7</accession>
<evidence type="ECO:0000313" key="1">
    <source>
        <dbReference type="EMBL" id="KAK4447130.1"/>
    </source>
</evidence>
<reference evidence="1" key="2">
    <citation type="submission" date="2023-05" db="EMBL/GenBank/DDBJ databases">
        <authorList>
            <consortium name="Lawrence Berkeley National Laboratory"/>
            <person name="Steindorff A."/>
            <person name="Hensen N."/>
            <person name="Bonometti L."/>
            <person name="Westerberg I."/>
            <person name="Brannstrom I.O."/>
            <person name="Guillou S."/>
            <person name="Cros-Aarteil S."/>
            <person name="Calhoun S."/>
            <person name="Haridas S."/>
            <person name="Kuo A."/>
            <person name="Mondo S."/>
            <person name="Pangilinan J."/>
            <person name="Riley R."/>
            <person name="Labutti K."/>
            <person name="Andreopoulos B."/>
            <person name="Lipzen A."/>
            <person name="Chen C."/>
            <person name="Yanf M."/>
            <person name="Daum C."/>
            <person name="Ng V."/>
            <person name="Clum A."/>
            <person name="Ohm R."/>
            <person name="Martin F."/>
            <person name="Silar P."/>
            <person name="Natvig D."/>
            <person name="Lalanne C."/>
            <person name="Gautier V."/>
            <person name="Ament-Velasquez S.L."/>
            <person name="Kruys A."/>
            <person name="Hutchinson M.I."/>
            <person name="Powell A.J."/>
            <person name="Barry K."/>
            <person name="Miller A.N."/>
            <person name="Grigoriev I.V."/>
            <person name="Debuchy R."/>
            <person name="Gladieux P."/>
            <person name="Thoren M.H."/>
            <person name="Johannesson H."/>
        </authorList>
    </citation>
    <scope>NUCLEOTIDE SEQUENCE</scope>
    <source>
        <strain evidence="1">PSN243</strain>
    </source>
</reference>
<protein>
    <recommendedName>
        <fullName evidence="3">F-box domain-containing protein</fullName>
    </recommendedName>
</protein>
<proteinExistence type="predicted"/>
<sequence length="306" mass="35827">MFRQMDRIFLWLRYRIPGYRRRLSAQERCTLKIPTELIDMVLEPLPPESAIAFALTCRALFVKHFPKSAQLSAPARATLLQWLEQDNPELYFCHGCACLHSWRAAAMPGGGFKFYYGPCAWNHSGINRVMNEVVSAFQPGLTYSWARLVMNRHLYGARHGPPLRDIETTERGKKAQSLRNFIRQFERWLVCRHFRAATIPEISRDEESSRPFHPTTGNIIRSCPLCFTDYQIRVTLGNSPRRTTRKSRDREPMEGEDWSVEVARWHNLGKCRSPHDLEWCNLVTTFPSRTFVRREHESRTDERDDV</sequence>
<dbReference type="Proteomes" id="UP001321760">
    <property type="component" value="Unassembled WGS sequence"/>
</dbReference>
<evidence type="ECO:0008006" key="3">
    <source>
        <dbReference type="Google" id="ProtNLM"/>
    </source>
</evidence>
<evidence type="ECO:0000313" key="2">
    <source>
        <dbReference type="Proteomes" id="UP001321760"/>
    </source>
</evidence>
<reference evidence="1" key="1">
    <citation type="journal article" date="2023" name="Mol. Phylogenet. Evol.">
        <title>Genome-scale phylogeny and comparative genomics of the fungal order Sordariales.</title>
        <authorList>
            <person name="Hensen N."/>
            <person name="Bonometti L."/>
            <person name="Westerberg I."/>
            <person name="Brannstrom I.O."/>
            <person name="Guillou S."/>
            <person name="Cros-Aarteil S."/>
            <person name="Calhoun S."/>
            <person name="Haridas S."/>
            <person name="Kuo A."/>
            <person name="Mondo S."/>
            <person name="Pangilinan J."/>
            <person name="Riley R."/>
            <person name="LaButti K."/>
            <person name="Andreopoulos B."/>
            <person name="Lipzen A."/>
            <person name="Chen C."/>
            <person name="Yan M."/>
            <person name="Daum C."/>
            <person name="Ng V."/>
            <person name="Clum A."/>
            <person name="Steindorff A."/>
            <person name="Ohm R.A."/>
            <person name="Martin F."/>
            <person name="Silar P."/>
            <person name="Natvig D.O."/>
            <person name="Lalanne C."/>
            <person name="Gautier V."/>
            <person name="Ament-Velasquez S.L."/>
            <person name="Kruys A."/>
            <person name="Hutchinson M.I."/>
            <person name="Powell A.J."/>
            <person name="Barry K."/>
            <person name="Miller A.N."/>
            <person name="Grigoriev I.V."/>
            <person name="Debuchy R."/>
            <person name="Gladieux P."/>
            <person name="Hiltunen Thoren M."/>
            <person name="Johannesson H."/>
        </authorList>
    </citation>
    <scope>NUCLEOTIDE SEQUENCE</scope>
    <source>
        <strain evidence="1">PSN243</strain>
    </source>
</reference>
<name>A0AAV9GFB7_9PEZI</name>